<evidence type="ECO:0000256" key="17">
    <source>
        <dbReference type="ARBA" id="ARBA00048694"/>
    </source>
</evidence>
<evidence type="ECO:0000256" key="15">
    <source>
        <dbReference type="ARBA" id="ARBA00023065"/>
    </source>
</evidence>
<evidence type="ECO:0000256" key="18">
    <source>
        <dbReference type="SAM" id="Phobius"/>
    </source>
</evidence>
<dbReference type="SFLD" id="SFLDF00027">
    <property type="entry name" value="p-type_atpase"/>
    <property type="match status" value="1"/>
</dbReference>
<evidence type="ECO:0000256" key="13">
    <source>
        <dbReference type="ARBA" id="ARBA00022967"/>
    </source>
</evidence>
<dbReference type="SUPFAM" id="SSF81665">
    <property type="entry name" value="Calcium ATPase, transmembrane domain M"/>
    <property type="match status" value="1"/>
</dbReference>
<dbReference type="SFLD" id="SFLDG00002">
    <property type="entry name" value="C1.7:_P-type_atpase_like"/>
    <property type="match status" value="1"/>
</dbReference>
<evidence type="ECO:0000313" key="21">
    <source>
        <dbReference type="Proteomes" id="UP000003821"/>
    </source>
</evidence>
<dbReference type="Pfam" id="PF00689">
    <property type="entry name" value="Cation_ATPase_C"/>
    <property type="match status" value="1"/>
</dbReference>
<dbReference type="GO" id="GO:0016887">
    <property type="term" value="F:ATP hydrolysis activity"/>
    <property type="evidence" value="ECO:0007669"/>
    <property type="project" value="InterPro"/>
</dbReference>
<evidence type="ECO:0000256" key="2">
    <source>
        <dbReference type="ARBA" id="ARBA00005675"/>
    </source>
</evidence>
<name>C7HWG8_9FIRM</name>
<keyword evidence="4" id="KW-0813">Transport</keyword>
<dbReference type="InterPro" id="IPR023214">
    <property type="entry name" value="HAD_sf"/>
</dbReference>
<evidence type="ECO:0000256" key="6">
    <source>
        <dbReference type="ARBA" id="ARBA00022553"/>
    </source>
</evidence>
<dbReference type="Proteomes" id="UP000003821">
    <property type="component" value="Unassembled WGS sequence"/>
</dbReference>
<dbReference type="PRINTS" id="PR00119">
    <property type="entry name" value="CATATPASE"/>
</dbReference>
<feature type="domain" description="Cation-transporting P-type ATPase N-terminal" evidence="19">
    <location>
        <begin position="23"/>
        <end position="97"/>
    </location>
</feature>
<dbReference type="GO" id="GO:0005524">
    <property type="term" value="F:ATP binding"/>
    <property type="evidence" value="ECO:0007669"/>
    <property type="project" value="UniProtKB-KW"/>
</dbReference>
<dbReference type="Pfam" id="PF13246">
    <property type="entry name" value="Cation_ATPase"/>
    <property type="match status" value="1"/>
</dbReference>
<organism evidence="20 21">
    <name type="scientific">Anaerococcus vaginalis ATCC 51170</name>
    <dbReference type="NCBI Taxonomy" id="655811"/>
    <lineage>
        <taxon>Bacteria</taxon>
        <taxon>Bacillati</taxon>
        <taxon>Bacillota</taxon>
        <taxon>Tissierellia</taxon>
        <taxon>Tissierellales</taxon>
        <taxon>Peptoniphilaceae</taxon>
        <taxon>Anaerococcus</taxon>
    </lineage>
</organism>
<dbReference type="InterPro" id="IPR008250">
    <property type="entry name" value="ATPase_P-typ_transduc_dom_A_sf"/>
</dbReference>
<dbReference type="EMBL" id="ACXU01000023">
    <property type="protein sequence ID" value="EEU11925.1"/>
    <property type="molecule type" value="Genomic_DNA"/>
</dbReference>
<dbReference type="PANTHER" id="PTHR43294:SF21">
    <property type="entry name" value="CATION TRANSPORTING ATPASE"/>
    <property type="match status" value="1"/>
</dbReference>
<dbReference type="InterPro" id="IPR018303">
    <property type="entry name" value="ATPase_P-typ_P_site"/>
</dbReference>
<evidence type="ECO:0000256" key="11">
    <source>
        <dbReference type="ARBA" id="ARBA00022840"/>
    </source>
</evidence>
<evidence type="ECO:0000256" key="14">
    <source>
        <dbReference type="ARBA" id="ARBA00022989"/>
    </source>
</evidence>
<feature type="transmembrane region" description="Helical" evidence="18">
    <location>
        <begin position="101"/>
        <end position="117"/>
    </location>
</feature>
<dbReference type="PANTHER" id="PTHR43294">
    <property type="entry name" value="SODIUM/POTASSIUM-TRANSPORTING ATPASE SUBUNIT ALPHA"/>
    <property type="match status" value="1"/>
</dbReference>
<dbReference type="eggNOG" id="COG0474">
    <property type="taxonomic scope" value="Bacteria"/>
</dbReference>
<dbReference type="GO" id="GO:1902600">
    <property type="term" value="P:proton transmembrane transport"/>
    <property type="evidence" value="ECO:0007669"/>
    <property type="project" value="TreeGrafter"/>
</dbReference>
<evidence type="ECO:0000256" key="7">
    <source>
        <dbReference type="ARBA" id="ARBA00022568"/>
    </source>
</evidence>
<dbReference type="AlphaFoldDB" id="C7HWG8"/>
<dbReference type="InterPro" id="IPR023298">
    <property type="entry name" value="ATPase_P-typ_TM_dom_sf"/>
</dbReference>
<dbReference type="Pfam" id="PF00122">
    <property type="entry name" value="E1-E2_ATPase"/>
    <property type="match status" value="1"/>
</dbReference>
<accession>C7HWG8</accession>
<dbReference type="SMART" id="SM00831">
    <property type="entry name" value="Cation_ATPase_N"/>
    <property type="match status" value="1"/>
</dbReference>
<proteinExistence type="inferred from homology"/>
<dbReference type="GO" id="GO:0005388">
    <property type="term" value="F:P-type calcium transporter activity"/>
    <property type="evidence" value="ECO:0007669"/>
    <property type="project" value="UniProtKB-EC"/>
</dbReference>
<dbReference type="GO" id="GO:0036376">
    <property type="term" value="P:sodium ion export across plasma membrane"/>
    <property type="evidence" value="ECO:0007669"/>
    <property type="project" value="TreeGrafter"/>
</dbReference>
<keyword evidence="16 18" id="KW-0472">Membrane</keyword>
<keyword evidence="10" id="KW-0547">Nucleotide-binding</keyword>
<feature type="transmembrane region" description="Helical" evidence="18">
    <location>
        <begin position="265"/>
        <end position="283"/>
    </location>
</feature>
<keyword evidence="6" id="KW-0597">Phosphoprotein</keyword>
<keyword evidence="20" id="KW-0378">Hydrolase</keyword>
<keyword evidence="11" id="KW-0067">ATP-binding</keyword>
<dbReference type="SUPFAM" id="SSF81660">
    <property type="entry name" value="Metal cation-transporting ATPase, ATP-binding domain N"/>
    <property type="match status" value="1"/>
</dbReference>
<dbReference type="FunFam" id="3.40.1110.10:FF:000053">
    <property type="entry name" value="Cation-transporting ATPase, E1-E2 family"/>
    <property type="match status" value="1"/>
</dbReference>
<evidence type="ECO:0000313" key="20">
    <source>
        <dbReference type="EMBL" id="EEU11925.1"/>
    </source>
</evidence>
<evidence type="ECO:0000256" key="3">
    <source>
        <dbReference type="ARBA" id="ARBA00012790"/>
    </source>
</evidence>
<evidence type="ECO:0000256" key="12">
    <source>
        <dbReference type="ARBA" id="ARBA00022842"/>
    </source>
</evidence>
<evidence type="ECO:0000256" key="8">
    <source>
        <dbReference type="ARBA" id="ARBA00022692"/>
    </source>
</evidence>
<dbReference type="Gene3D" id="3.40.1110.10">
    <property type="entry name" value="Calcium-transporting ATPase, cytoplasmic domain N"/>
    <property type="match status" value="1"/>
</dbReference>
<evidence type="ECO:0000256" key="16">
    <source>
        <dbReference type="ARBA" id="ARBA00023136"/>
    </source>
</evidence>
<evidence type="ECO:0000256" key="9">
    <source>
        <dbReference type="ARBA" id="ARBA00022723"/>
    </source>
</evidence>
<comment type="catalytic activity">
    <reaction evidence="17">
        <text>Ca(2+)(in) + ATP + H2O = Ca(2+)(out) + ADP + phosphate + H(+)</text>
        <dbReference type="Rhea" id="RHEA:18105"/>
        <dbReference type="ChEBI" id="CHEBI:15377"/>
        <dbReference type="ChEBI" id="CHEBI:15378"/>
        <dbReference type="ChEBI" id="CHEBI:29108"/>
        <dbReference type="ChEBI" id="CHEBI:30616"/>
        <dbReference type="ChEBI" id="CHEBI:43474"/>
        <dbReference type="ChEBI" id="CHEBI:456216"/>
        <dbReference type="EC" id="7.2.2.10"/>
    </reaction>
</comment>
<dbReference type="HOGENOM" id="CLU_002360_1_1_9"/>
<dbReference type="Pfam" id="PF00690">
    <property type="entry name" value="Cation_ATPase_N"/>
    <property type="match status" value="1"/>
</dbReference>
<sequence>MCQKSFLFVKKKIKIKKFKEVGMDYLGQKNDIVKKLDSDSARGLSSELAAKRLEENGPNKIESKKKKSLGKKIAEQIIDPMVILLIVASIVSAFTGDKVECFIIIAIVIINAIMSIIQEGKAEDSVEALQKMSSPEASVIRDGKKIKVKAEELVVGDVVVIETGDIVPADMRLLESSNLKIDESSLTGESVATEKNSEAVYDSEVGIGDRENFAFSSTIVTYGHARGIVTQTGSDTEMGKIASSLHQVEDKDTPLQRQLNKLSKLLAILVVVVCIIVFVVGYFRTGDSLLDNLMVAVSLAVAAIPEGLTAVVTIVLSIGMNRMAERKAIVKSLVSVETLGATTAICSDKTGTLTQNEMTITKIWTNEKEYEVEGSGYEPKGHIKLNDEKIEDEENIKLLMKISTLCNDADLVLEDKQYKIIGDPTEGAMLTFSEKWGIVQEDLEKKHPRIEEIPFDSDRKMMTTFHNVEENYKAMTKGAPDIIISNSSKILLNGEIVDFTQDLKQKAMDENKNLAKQALRVMAYAFREFDSIKNEDLTSENIEKEMVFVGLTGMIDPPRPEAKKAVAECHSSGIDVLMITGDYLETAFAIARDLGIADSKDQAIEGKELNNMTDVEIRKIAKEKRVFARVSPQNKVQLVNALQENGEIVAMTGDGVNDAPAIKNADIGISMGITGTDVAKDTANMILVDDNFATIVNAVEEGRIIFANIRKFVSFLLSCNIAEVLIVFLSILFGLPSPLTPIQLLWLNLVTDAFPALALGVEPGEKDIMEREPRDPKESIISGDLRNSLIVQSLAITFAVLISYIIGLKLIFPGNIEGAHTMVFATLITSELLRAFSVRSTKYTLKELGIGSNKQLIKANILSFALLLIVMYVGPLRYLFELELITWQWIIILALAFIPLILGEVHKISVRKK</sequence>
<evidence type="ECO:0000256" key="10">
    <source>
        <dbReference type="ARBA" id="ARBA00022741"/>
    </source>
</evidence>
<dbReference type="EC" id="7.2.2.10" evidence="3"/>
<dbReference type="PROSITE" id="PS00154">
    <property type="entry name" value="ATPASE_E1_E2"/>
    <property type="match status" value="1"/>
</dbReference>
<dbReference type="GO" id="GO:0006883">
    <property type="term" value="P:intracellular sodium ion homeostasis"/>
    <property type="evidence" value="ECO:0007669"/>
    <property type="project" value="TreeGrafter"/>
</dbReference>
<keyword evidence="14 18" id="KW-1133">Transmembrane helix</keyword>
<evidence type="ECO:0000259" key="19">
    <source>
        <dbReference type="SMART" id="SM00831"/>
    </source>
</evidence>
<keyword evidence="12" id="KW-0460">Magnesium</keyword>
<dbReference type="GO" id="GO:1990573">
    <property type="term" value="P:potassium ion import across plasma membrane"/>
    <property type="evidence" value="ECO:0007669"/>
    <property type="project" value="TreeGrafter"/>
</dbReference>
<feature type="transmembrane region" description="Helical" evidence="18">
    <location>
        <begin position="886"/>
        <end position="905"/>
    </location>
</feature>
<dbReference type="FunFam" id="3.40.50.1000:FF:000001">
    <property type="entry name" value="Phospholipid-transporting ATPase IC"/>
    <property type="match status" value="1"/>
</dbReference>
<dbReference type="Gene3D" id="3.40.50.1000">
    <property type="entry name" value="HAD superfamily/HAD-like"/>
    <property type="match status" value="1"/>
</dbReference>
<keyword evidence="5" id="KW-1003">Cell membrane</keyword>
<comment type="subcellular location">
    <subcellularLocation>
        <location evidence="1">Cell membrane</location>
        <topology evidence="1">Multi-pass membrane protein</topology>
    </subcellularLocation>
</comment>
<comment type="similarity">
    <text evidence="2">Belongs to the cation transport ATPase (P-type) (TC 3.A.3) family. Type IIA subfamily.</text>
</comment>
<evidence type="ECO:0000256" key="5">
    <source>
        <dbReference type="ARBA" id="ARBA00022475"/>
    </source>
</evidence>
<dbReference type="FunFam" id="1.20.1110.10:FF:000065">
    <property type="entry name" value="Sarcoplasmic/endoplasmic reticulum calcium ATPase 1"/>
    <property type="match status" value="1"/>
</dbReference>
<dbReference type="InterPro" id="IPR050510">
    <property type="entry name" value="Cation_transp_ATPase_P-type"/>
</dbReference>
<dbReference type="FunFam" id="3.40.50.1000:FF:000028">
    <property type="entry name" value="Calcium-transporting P-type ATPase, putative"/>
    <property type="match status" value="1"/>
</dbReference>
<dbReference type="FunFam" id="2.70.150.10:FF:000016">
    <property type="entry name" value="Calcium-transporting P-type ATPase putative"/>
    <property type="match status" value="1"/>
</dbReference>
<dbReference type="PRINTS" id="PR00121">
    <property type="entry name" value="NAKATPASE"/>
</dbReference>
<dbReference type="InterPro" id="IPR001757">
    <property type="entry name" value="P_typ_ATPase"/>
</dbReference>
<dbReference type="InterPro" id="IPR036412">
    <property type="entry name" value="HAD-like_sf"/>
</dbReference>
<evidence type="ECO:0000256" key="4">
    <source>
        <dbReference type="ARBA" id="ARBA00022448"/>
    </source>
</evidence>
<feature type="transmembrane region" description="Helical" evidence="18">
    <location>
        <begin position="295"/>
        <end position="318"/>
    </location>
</feature>
<keyword evidence="15" id="KW-0406">Ion transport</keyword>
<protein>
    <recommendedName>
        <fullName evidence="3">P-type Ca(2+) transporter</fullName>
        <ecNumber evidence="3">7.2.2.10</ecNumber>
    </recommendedName>
</protein>
<dbReference type="SUPFAM" id="SSF56784">
    <property type="entry name" value="HAD-like"/>
    <property type="match status" value="1"/>
</dbReference>
<dbReference type="GO" id="GO:0005391">
    <property type="term" value="F:P-type sodium:potassium-exchanging transporter activity"/>
    <property type="evidence" value="ECO:0007669"/>
    <property type="project" value="TreeGrafter"/>
</dbReference>
<keyword evidence="21" id="KW-1185">Reference proteome</keyword>
<dbReference type="NCBIfam" id="TIGR01494">
    <property type="entry name" value="ATPase_P-type"/>
    <property type="match status" value="2"/>
</dbReference>
<dbReference type="InterPro" id="IPR023299">
    <property type="entry name" value="ATPase_P-typ_cyto_dom_N"/>
</dbReference>
<keyword evidence="8 18" id="KW-0812">Transmembrane</keyword>
<feature type="transmembrane region" description="Helical" evidence="18">
    <location>
        <begin position="73"/>
        <end position="95"/>
    </location>
</feature>
<evidence type="ECO:0000256" key="1">
    <source>
        <dbReference type="ARBA" id="ARBA00004651"/>
    </source>
</evidence>
<dbReference type="GO" id="GO:0005886">
    <property type="term" value="C:plasma membrane"/>
    <property type="evidence" value="ECO:0007669"/>
    <property type="project" value="UniProtKB-SubCell"/>
</dbReference>
<dbReference type="Gene3D" id="1.20.1110.10">
    <property type="entry name" value="Calcium-transporting ATPase, transmembrane domain"/>
    <property type="match status" value="1"/>
</dbReference>
<dbReference type="InterPro" id="IPR059000">
    <property type="entry name" value="ATPase_P-type_domA"/>
</dbReference>
<keyword evidence="7" id="KW-0109">Calcium transport</keyword>
<feature type="transmembrane region" description="Helical" evidence="18">
    <location>
        <begin position="856"/>
        <end position="874"/>
    </location>
</feature>
<feature type="transmembrane region" description="Helical" evidence="18">
    <location>
        <begin position="712"/>
        <end position="735"/>
    </location>
</feature>
<feature type="transmembrane region" description="Helical" evidence="18">
    <location>
        <begin position="789"/>
        <end position="812"/>
    </location>
</feature>
<dbReference type="SUPFAM" id="SSF81653">
    <property type="entry name" value="Calcium ATPase, transduction domain A"/>
    <property type="match status" value="1"/>
</dbReference>
<keyword evidence="9" id="KW-0479">Metal-binding</keyword>
<keyword evidence="13" id="KW-1278">Translocase</keyword>
<dbReference type="InterPro" id="IPR004014">
    <property type="entry name" value="ATPase_P-typ_cation-transptr_N"/>
</dbReference>
<dbReference type="InterPro" id="IPR044492">
    <property type="entry name" value="P_typ_ATPase_HD_dom"/>
</dbReference>
<dbReference type="Gene3D" id="2.70.150.10">
    <property type="entry name" value="Calcium-transporting ATPase, cytoplasmic transduction domain A"/>
    <property type="match status" value="1"/>
</dbReference>
<comment type="caution">
    <text evidence="20">The sequence shown here is derived from an EMBL/GenBank/DDBJ whole genome shotgun (WGS) entry which is preliminary data.</text>
</comment>
<dbReference type="GO" id="GO:0046872">
    <property type="term" value="F:metal ion binding"/>
    <property type="evidence" value="ECO:0007669"/>
    <property type="project" value="UniProtKB-KW"/>
</dbReference>
<dbReference type="GO" id="GO:0030007">
    <property type="term" value="P:intracellular potassium ion homeostasis"/>
    <property type="evidence" value="ECO:0007669"/>
    <property type="project" value="TreeGrafter"/>
</dbReference>
<gene>
    <name evidence="20" type="primary">pacL</name>
    <name evidence="20" type="ORF">HMPREF0078_1619</name>
</gene>
<dbReference type="SFLD" id="SFLDS00003">
    <property type="entry name" value="Haloacid_Dehalogenase"/>
    <property type="match status" value="1"/>
</dbReference>
<dbReference type="InterPro" id="IPR006068">
    <property type="entry name" value="ATPase_P-typ_cation-transptr_C"/>
</dbReference>
<keyword evidence="7" id="KW-0106">Calcium</keyword>
<reference evidence="20 21" key="1">
    <citation type="submission" date="2009-08" db="EMBL/GenBank/DDBJ databases">
        <authorList>
            <person name="Muzny D."/>
            <person name="Qin X."/>
            <person name="Deng J."/>
            <person name="Jiang H."/>
            <person name="Liu Y."/>
            <person name="Qu J."/>
            <person name="Song X.-Z."/>
            <person name="Zhang L."/>
            <person name="Thornton R."/>
            <person name="Coyle M."/>
            <person name="Francisco L."/>
            <person name="Jackson L."/>
            <person name="Javaid M."/>
            <person name="Korchina V."/>
            <person name="Kovar C."/>
            <person name="Mata R."/>
            <person name="Mathew T."/>
            <person name="Ngo R."/>
            <person name="Nguyen L."/>
            <person name="Nguyen N."/>
            <person name="Okwuonu G."/>
            <person name="Ongeri F."/>
            <person name="Pham C."/>
            <person name="Simmons D."/>
            <person name="Wilczek-Boney K."/>
            <person name="Hale W."/>
            <person name="Jakkamsetti A."/>
            <person name="Pham P."/>
            <person name="Ruth R."/>
            <person name="San Lucas F."/>
            <person name="Warren J."/>
            <person name="Zhang J."/>
            <person name="Zhao Z."/>
            <person name="Zhou C."/>
            <person name="Zhu D."/>
            <person name="Lee S."/>
            <person name="Bess C."/>
            <person name="Blankenburg K."/>
            <person name="Forbes L."/>
            <person name="Fu Q."/>
            <person name="Gubbala S."/>
            <person name="Hirani K."/>
            <person name="Jayaseelan J.C."/>
            <person name="Lara F."/>
            <person name="Munidasa M."/>
            <person name="Palculict T."/>
            <person name="Patil S."/>
            <person name="Pu L.-L."/>
            <person name="Saada N."/>
            <person name="Tang L."/>
            <person name="Weissenberger G."/>
            <person name="Zhu Y."/>
            <person name="Hemphill L."/>
            <person name="Shang Y."/>
            <person name="Youmans B."/>
            <person name="Ayvaz T."/>
            <person name="Ross M."/>
            <person name="Santibanez J."/>
            <person name="Aqrawi P."/>
            <person name="Gross S."/>
            <person name="Joshi V."/>
            <person name="Fowler G."/>
            <person name="Nazareth L."/>
            <person name="Reid J."/>
            <person name="Worley K."/>
            <person name="Petrosino J."/>
            <person name="Highlander S."/>
            <person name="Gibbs R."/>
            <person name="Gibbs R."/>
        </authorList>
    </citation>
    <scope>NUCLEOTIDE SEQUENCE [LARGE SCALE GENOMIC DNA]</scope>
    <source>
        <strain evidence="20 21">ATCC 51170</strain>
    </source>
</reference>